<feature type="coiled-coil region" evidence="1">
    <location>
        <begin position="156"/>
        <end position="201"/>
    </location>
</feature>
<sequence>MNPVFSFSGSIPNTPHTKTTTAHAGASLNATRIAQTGPTTAEDNACNESRSANMLGPQNNQLASTFPFQNLPRNADGSAQEPPSKAPRSNHHVCNPSSSRLAEGFGPPTIVTRSPTTWRTDGATQGPRYASPESEIPQLSGKELIEKAKQYMRLYAEALEEEYSVEKEQLTREKKALEEIIRVLRTALQEITTERDKLKTDLGLLTQT</sequence>
<keyword evidence="4" id="KW-1185">Reference proteome</keyword>
<accession>A0ABR4FIC3</accession>
<keyword evidence="1" id="KW-0175">Coiled coil</keyword>
<evidence type="ECO:0000256" key="1">
    <source>
        <dbReference type="SAM" id="Coils"/>
    </source>
</evidence>
<comment type="caution">
    <text evidence="3">The sequence shown here is derived from an EMBL/GenBank/DDBJ whole genome shotgun (WGS) entry which is preliminary data.</text>
</comment>
<gene>
    <name evidence="3" type="ORF">BJX66DRAFT_345354</name>
</gene>
<evidence type="ECO:0000313" key="3">
    <source>
        <dbReference type="EMBL" id="KAL2782987.1"/>
    </source>
</evidence>
<proteinExistence type="predicted"/>
<dbReference type="EMBL" id="JBFTWV010000286">
    <property type="protein sequence ID" value="KAL2782987.1"/>
    <property type="molecule type" value="Genomic_DNA"/>
</dbReference>
<evidence type="ECO:0000313" key="4">
    <source>
        <dbReference type="Proteomes" id="UP001610563"/>
    </source>
</evidence>
<protein>
    <submittedName>
        <fullName evidence="3">Uncharacterized protein</fullName>
    </submittedName>
</protein>
<feature type="compositionally biased region" description="Polar residues" evidence="2">
    <location>
        <begin position="1"/>
        <end position="72"/>
    </location>
</feature>
<organism evidence="3 4">
    <name type="scientific">Aspergillus keveii</name>
    <dbReference type="NCBI Taxonomy" id="714993"/>
    <lineage>
        <taxon>Eukaryota</taxon>
        <taxon>Fungi</taxon>
        <taxon>Dikarya</taxon>
        <taxon>Ascomycota</taxon>
        <taxon>Pezizomycotina</taxon>
        <taxon>Eurotiomycetes</taxon>
        <taxon>Eurotiomycetidae</taxon>
        <taxon>Eurotiales</taxon>
        <taxon>Aspergillaceae</taxon>
        <taxon>Aspergillus</taxon>
        <taxon>Aspergillus subgen. Nidulantes</taxon>
    </lineage>
</organism>
<feature type="region of interest" description="Disordered" evidence="2">
    <location>
        <begin position="1"/>
        <end position="134"/>
    </location>
</feature>
<feature type="compositionally biased region" description="Polar residues" evidence="2">
    <location>
        <begin position="111"/>
        <end position="123"/>
    </location>
</feature>
<reference evidence="3 4" key="1">
    <citation type="submission" date="2024-07" db="EMBL/GenBank/DDBJ databases">
        <title>Section-level genome sequencing and comparative genomics of Aspergillus sections Usti and Cavernicolus.</title>
        <authorList>
            <consortium name="Lawrence Berkeley National Laboratory"/>
            <person name="Nybo J.L."/>
            <person name="Vesth T.C."/>
            <person name="Theobald S."/>
            <person name="Frisvad J.C."/>
            <person name="Larsen T.O."/>
            <person name="Kjaerboelling I."/>
            <person name="Rothschild-Mancinelli K."/>
            <person name="Lyhne E.K."/>
            <person name="Kogle M.E."/>
            <person name="Barry K."/>
            <person name="Clum A."/>
            <person name="Na H."/>
            <person name="Ledsgaard L."/>
            <person name="Lin J."/>
            <person name="Lipzen A."/>
            <person name="Kuo A."/>
            <person name="Riley R."/>
            <person name="Mondo S."/>
            <person name="Labutti K."/>
            <person name="Haridas S."/>
            <person name="Pangalinan J."/>
            <person name="Salamov A.A."/>
            <person name="Simmons B.A."/>
            <person name="Magnuson J.K."/>
            <person name="Chen J."/>
            <person name="Drula E."/>
            <person name="Henrissat B."/>
            <person name="Wiebenga A."/>
            <person name="Lubbers R.J."/>
            <person name="Gomes A.C."/>
            <person name="Makela M.R."/>
            <person name="Stajich J."/>
            <person name="Grigoriev I.V."/>
            <person name="Mortensen U.H."/>
            <person name="De Vries R.P."/>
            <person name="Baker S.E."/>
            <person name="Andersen M.R."/>
        </authorList>
    </citation>
    <scope>NUCLEOTIDE SEQUENCE [LARGE SCALE GENOMIC DNA]</scope>
    <source>
        <strain evidence="3 4">CBS 209.92</strain>
    </source>
</reference>
<evidence type="ECO:0000256" key="2">
    <source>
        <dbReference type="SAM" id="MobiDB-lite"/>
    </source>
</evidence>
<dbReference type="Proteomes" id="UP001610563">
    <property type="component" value="Unassembled WGS sequence"/>
</dbReference>
<name>A0ABR4FIC3_9EURO</name>